<accession>A0AA38CF86</accession>
<keyword evidence="2" id="KW-1185">Reference proteome</keyword>
<gene>
    <name evidence="1" type="ORF">KI387_039305</name>
</gene>
<sequence length="89" mass="10724">AMGDFTRLNTKGIRSTSQIYDFYPQLTLDEGSRHFHRINDAFFVVILYCFDKELYNRRISDESFKEVHEWGAIYLQFPTFTYIWIHGFV</sequence>
<feature type="non-terminal residue" evidence="1">
    <location>
        <position position="1"/>
    </location>
</feature>
<reference evidence="1 2" key="1">
    <citation type="journal article" date="2021" name="Nat. Plants">
        <title>The Taxus genome provides insights into paclitaxel biosynthesis.</title>
        <authorList>
            <person name="Xiong X."/>
            <person name="Gou J."/>
            <person name="Liao Q."/>
            <person name="Li Y."/>
            <person name="Zhou Q."/>
            <person name="Bi G."/>
            <person name="Li C."/>
            <person name="Du R."/>
            <person name="Wang X."/>
            <person name="Sun T."/>
            <person name="Guo L."/>
            <person name="Liang H."/>
            <person name="Lu P."/>
            <person name="Wu Y."/>
            <person name="Zhang Z."/>
            <person name="Ro D.K."/>
            <person name="Shang Y."/>
            <person name="Huang S."/>
            <person name="Yan J."/>
        </authorList>
    </citation>
    <scope>NUCLEOTIDE SEQUENCE [LARGE SCALE GENOMIC DNA]</scope>
    <source>
        <strain evidence="1">Ta-2019</strain>
    </source>
</reference>
<comment type="caution">
    <text evidence="1">The sequence shown here is derived from an EMBL/GenBank/DDBJ whole genome shotgun (WGS) entry which is preliminary data.</text>
</comment>
<organism evidence="1 2">
    <name type="scientific">Taxus chinensis</name>
    <name type="common">Chinese yew</name>
    <name type="synonym">Taxus wallichiana var. chinensis</name>
    <dbReference type="NCBI Taxonomy" id="29808"/>
    <lineage>
        <taxon>Eukaryota</taxon>
        <taxon>Viridiplantae</taxon>
        <taxon>Streptophyta</taxon>
        <taxon>Embryophyta</taxon>
        <taxon>Tracheophyta</taxon>
        <taxon>Spermatophyta</taxon>
        <taxon>Pinopsida</taxon>
        <taxon>Pinidae</taxon>
        <taxon>Conifers II</taxon>
        <taxon>Cupressales</taxon>
        <taxon>Taxaceae</taxon>
        <taxon>Taxus</taxon>
    </lineage>
</organism>
<dbReference type="EMBL" id="JAHRHJ020000011">
    <property type="protein sequence ID" value="KAH9295717.1"/>
    <property type="molecule type" value="Genomic_DNA"/>
</dbReference>
<feature type="non-terminal residue" evidence="1">
    <location>
        <position position="89"/>
    </location>
</feature>
<proteinExistence type="predicted"/>
<dbReference type="AlphaFoldDB" id="A0AA38CF86"/>
<name>A0AA38CF86_TAXCH</name>
<dbReference type="Proteomes" id="UP000824469">
    <property type="component" value="Unassembled WGS sequence"/>
</dbReference>
<protein>
    <submittedName>
        <fullName evidence="1">Uncharacterized protein</fullName>
    </submittedName>
</protein>
<evidence type="ECO:0000313" key="2">
    <source>
        <dbReference type="Proteomes" id="UP000824469"/>
    </source>
</evidence>
<evidence type="ECO:0000313" key="1">
    <source>
        <dbReference type="EMBL" id="KAH9295717.1"/>
    </source>
</evidence>